<evidence type="ECO:0000313" key="9">
    <source>
        <dbReference type="EMBL" id="CAG8754447.1"/>
    </source>
</evidence>
<comment type="subcellular location">
    <subcellularLocation>
        <location evidence="1">Membrane</location>
        <topology evidence="1">Multi-pass membrane protein</topology>
    </subcellularLocation>
</comment>
<dbReference type="AlphaFoldDB" id="A0A9N9NSX5"/>
<dbReference type="InterPro" id="IPR018108">
    <property type="entry name" value="MCP_transmembrane"/>
</dbReference>
<evidence type="ECO:0000256" key="3">
    <source>
        <dbReference type="ARBA" id="ARBA00022448"/>
    </source>
</evidence>
<dbReference type="GO" id="GO:0016020">
    <property type="term" value="C:membrane"/>
    <property type="evidence" value="ECO:0007669"/>
    <property type="project" value="UniProtKB-SubCell"/>
</dbReference>
<keyword evidence="7" id="KW-0472">Membrane</keyword>
<dbReference type="PANTHER" id="PTHR45618">
    <property type="entry name" value="MITOCHONDRIAL DICARBOXYLATE CARRIER-RELATED"/>
    <property type="match status" value="1"/>
</dbReference>
<name>A0A9N9NSX5_9GLOM</name>
<keyword evidence="5" id="KW-0677">Repeat</keyword>
<keyword evidence="4" id="KW-0812">Transmembrane</keyword>
<protein>
    <submittedName>
        <fullName evidence="9">9043_t:CDS:1</fullName>
    </submittedName>
</protein>
<evidence type="ECO:0000256" key="8">
    <source>
        <dbReference type="SAM" id="MobiDB-lite"/>
    </source>
</evidence>
<dbReference type="Gene3D" id="1.50.40.10">
    <property type="entry name" value="Mitochondrial carrier domain"/>
    <property type="match status" value="1"/>
</dbReference>
<dbReference type="OrthoDB" id="77989at2759"/>
<proteinExistence type="inferred from homology"/>
<evidence type="ECO:0000256" key="6">
    <source>
        <dbReference type="ARBA" id="ARBA00022989"/>
    </source>
</evidence>
<reference evidence="9" key="1">
    <citation type="submission" date="2021-06" db="EMBL/GenBank/DDBJ databases">
        <authorList>
            <person name="Kallberg Y."/>
            <person name="Tangrot J."/>
            <person name="Rosling A."/>
        </authorList>
    </citation>
    <scope>NUCLEOTIDE SEQUENCE</scope>
    <source>
        <strain evidence="9">MA453B</strain>
    </source>
</reference>
<evidence type="ECO:0000256" key="5">
    <source>
        <dbReference type="ARBA" id="ARBA00022737"/>
    </source>
</evidence>
<sequence>TTIMASASDAQPRYTYTPFPQTTTAHPLRPYYVPQNTDRYYTPLSNVTSNQEDRSHKLMNKESQGLIKELLSLGLLKYISTAISNPFEVAKTLLQVQYLPNEDVVPVTAASDNAALDSDDEASDDEGIYSSSRKTLDSNSPGFRQPKSADIHGYIDTNIYDESTRPAYMVPPLEHGVWETVKSLKGHSTEGWKSLWKGQFTNWLYEMGHVFLQPTLEGALNDAFDLYDDTIPLIYLDRVGPNIATLIVSHVVTGVILSPLEVARTRAQKVLIFVFGTLVSYFRLVAQTASPLHKKYTGTFDCLRQMIKEEGFTSLYWSHNLIPSIVYHTVCPLLECTVPLIIDRVFHINAADSPILYGLAQLGLNTLQLLITLPIETIRKRLHCQIVSRTPGKSFETVVQARKAPYVSMIDAIYRIIVEEGISQTFIPRHENHRRRSVRRQRSWLDNYGVRRLYHGFYLHFTNNVIQFFFQIMNGVEDDFKDF</sequence>
<feature type="compositionally biased region" description="Acidic residues" evidence="8">
    <location>
        <begin position="117"/>
        <end position="127"/>
    </location>
</feature>
<keyword evidence="3" id="KW-0813">Transport</keyword>
<dbReference type="InterPro" id="IPR050391">
    <property type="entry name" value="Mito_Metabolite_Transporter"/>
</dbReference>
<dbReference type="EMBL" id="CAJVPY010015923">
    <property type="protein sequence ID" value="CAG8754447.1"/>
    <property type="molecule type" value="Genomic_DNA"/>
</dbReference>
<keyword evidence="6" id="KW-1133">Transmembrane helix</keyword>
<dbReference type="Pfam" id="PF00153">
    <property type="entry name" value="Mito_carr"/>
    <property type="match status" value="1"/>
</dbReference>
<organism evidence="9 10">
    <name type="scientific">Dentiscutata erythropus</name>
    <dbReference type="NCBI Taxonomy" id="1348616"/>
    <lineage>
        <taxon>Eukaryota</taxon>
        <taxon>Fungi</taxon>
        <taxon>Fungi incertae sedis</taxon>
        <taxon>Mucoromycota</taxon>
        <taxon>Glomeromycotina</taxon>
        <taxon>Glomeromycetes</taxon>
        <taxon>Diversisporales</taxon>
        <taxon>Gigasporaceae</taxon>
        <taxon>Dentiscutata</taxon>
    </lineage>
</organism>
<evidence type="ECO:0000256" key="1">
    <source>
        <dbReference type="ARBA" id="ARBA00004141"/>
    </source>
</evidence>
<evidence type="ECO:0000256" key="4">
    <source>
        <dbReference type="ARBA" id="ARBA00022692"/>
    </source>
</evidence>
<comment type="similarity">
    <text evidence="2">Belongs to the mitochondrial carrier (TC 2.A.29) family.</text>
</comment>
<evidence type="ECO:0000313" key="10">
    <source>
        <dbReference type="Proteomes" id="UP000789405"/>
    </source>
</evidence>
<feature type="compositionally biased region" description="Polar residues" evidence="8">
    <location>
        <begin position="129"/>
        <end position="142"/>
    </location>
</feature>
<keyword evidence="10" id="KW-1185">Reference proteome</keyword>
<comment type="caution">
    <text evidence="9">The sequence shown here is derived from an EMBL/GenBank/DDBJ whole genome shotgun (WGS) entry which is preliminary data.</text>
</comment>
<evidence type="ECO:0000256" key="7">
    <source>
        <dbReference type="ARBA" id="ARBA00023136"/>
    </source>
</evidence>
<dbReference type="Proteomes" id="UP000789405">
    <property type="component" value="Unassembled WGS sequence"/>
</dbReference>
<accession>A0A9N9NSX5</accession>
<dbReference type="SUPFAM" id="SSF103506">
    <property type="entry name" value="Mitochondrial carrier"/>
    <property type="match status" value="1"/>
</dbReference>
<feature type="non-terminal residue" evidence="9">
    <location>
        <position position="483"/>
    </location>
</feature>
<gene>
    <name evidence="9" type="ORF">DERYTH_LOCUS17196</name>
</gene>
<feature type="region of interest" description="Disordered" evidence="8">
    <location>
        <begin position="112"/>
        <end position="149"/>
    </location>
</feature>
<evidence type="ECO:0000256" key="2">
    <source>
        <dbReference type="ARBA" id="ARBA00006375"/>
    </source>
</evidence>
<dbReference type="InterPro" id="IPR023395">
    <property type="entry name" value="MCP_dom_sf"/>
</dbReference>